<gene>
    <name evidence="2" type="ORF">MENT_LOCUS29041</name>
</gene>
<comment type="caution">
    <text evidence="2">The sequence shown here is derived from an EMBL/GenBank/DDBJ whole genome shotgun (WGS) entry which is preliminary data.</text>
</comment>
<sequence>MKSFSIIFIFVFAFFIGSEAIRMIRNYGQPSFSGGNMGGGGCCGGGSSMGMGSSGYGPSMGSSGGYGSNMGMSGMSGGYGKR</sequence>
<proteinExistence type="predicted"/>
<name>A0A6V7VQT0_MELEN</name>
<keyword evidence="1" id="KW-0732">Signal</keyword>
<evidence type="ECO:0000256" key="1">
    <source>
        <dbReference type="SAM" id="SignalP"/>
    </source>
</evidence>
<accession>A0A6V7VQT0</accession>
<organism evidence="2 3">
    <name type="scientific">Meloidogyne enterolobii</name>
    <name type="common">Root-knot nematode worm</name>
    <name type="synonym">Meloidogyne mayaguensis</name>
    <dbReference type="NCBI Taxonomy" id="390850"/>
    <lineage>
        <taxon>Eukaryota</taxon>
        <taxon>Metazoa</taxon>
        <taxon>Ecdysozoa</taxon>
        <taxon>Nematoda</taxon>
        <taxon>Chromadorea</taxon>
        <taxon>Rhabditida</taxon>
        <taxon>Tylenchina</taxon>
        <taxon>Tylenchomorpha</taxon>
        <taxon>Tylenchoidea</taxon>
        <taxon>Meloidogynidae</taxon>
        <taxon>Meloidogyninae</taxon>
        <taxon>Meloidogyne</taxon>
    </lineage>
</organism>
<feature type="signal peptide" evidence="1">
    <location>
        <begin position="1"/>
        <end position="20"/>
    </location>
</feature>
<protein>
    <submittedName>
        <fullName evidence="2">Uncharacterized protein</fullName>
    </submittedName>
</protein>
<evidence type="ECO:0000313" key="2">
    <source>
        <dbReference type="EMBL" id="CAD2177179.1"/>
    </source>
</evidence>
<dbReference type="EMBL" id="CAJEWN010000292">
    <property type="protein sequence ID" value="CAD2177179.1"/>
    <property type="molecule type" value="Genomic_DNA"/>
</dbReference>
<feature type="chain" id="PRO_5028084451" evidence="1">
    <location>
        <begin position="21"/>
        <end position="82"/>
    </location>
</feature>
<dbReference type="Proteomes" id="UP000580250">
    <property type="component" value="Unassembled WGS sequence"/>
</dbReference>
<evidence type="ECO:0000313" key="3">
    <source>
        <dbReference type="Proteomes" id="UP000580250"/>
    </source>
</evidence>
<reference evidence="2 3" key="1">
    <citation type="submission" date="2020-08" db="EMBL/GenBank/DDBJ databases">
        <authorList>
            <person name="Koutsovoulos G."/>
            <person name="Danchin GJ E."/>
        </authorList>
    </citation>
    <scope>NUCLEOTIDE SEQUENCE [LARGE SCALE GENOMIC DNA]</scope>
</reference>
<dbReference type="AlphaFoldDB" id="A0A6V7VQT0"/>